<evidence type="ECO:0000313" key="2">
    <source>
        <dbReference type="Proteomes" id="UP000307943"/>
    </source>
</evidence>
<reference evidence="1 2" key="1">
    <citation type="submission" date="2019-05" db="EMBL/GenBank/DDBJ databases">
        <title>We sequenced the genome of Paenibacillus hemerocallicola KCTC 33185 for further insight into its adaptation and study the phylogeny of Paenibacillus.</title>
        <authorList>
            <person name="Narsing Rao M.P."/>
        </authorList>
    </citation>
    <scope>NUCLEOTIDE SEQUENCE [LARGE SCALE GENOMIC DNA]</scope>
    <source>
        <strain evidence="1 2">KCTC 33185</strain>
    </source>
</reference>
<sequence>MHSYHLLSSHSLALFGQLRSKRGCGLLVGVGYGRQHFRASGTIHRLQYFEHSRLTGRIHLDQNRRRAFRNHLRERLPEIVLRNRRSRFLLLLLVNVQSSLQRGNLQIFRRNDILQLDRGFSRYGRSHLLQYFAAVGRLHFA</sequence>
<dbReference type="Proteomes" id="UP000307943">
    <property type="component" value="Unassembled WGS sequence"/>
</dbReference>
<dbReference type="EMBL" id="VDCQ01000031">
    <property type="protein sequence ID" value="TNJ64341.1"/>
    <property type="molecule type" value="Genomic_DNA"/>
</dbReference>
<dbReference type="NCBIfam" id="TIGR01643">
    <property type="entry name" value="YD_repeat_2x"/>
    <property type="match status" value="1"/>
</dbReference>
<name>A0A5C4T5J3_9BACL</name>
<protein>
    <submittedName>
        <fullName evidence="1">Uncharacterized protein</fullName>
    </submittedName>
</protein>
<gene>
    <name evidence="1" type="ORF">FE784_21125</name>
</gene>
<organism evidence="1 2">
    <name type="scientific">Paenibacillus hemerocallicola</name>
    <dbReference type="NCBI Taxonomy" id="1172614"/>
    <lineage>
        <taxon>Bacteria</taxon>
        <taxon>Bacillati</taxon>
        <taxon>Bacillota</taxon>
        <taxon>Bacilli</taxon>
        <taxon>Bacillales</taxon>
        <taxon>Paenibacillaceae</taxon>
        <taxon>Paenibacillus</taxon>
    </lineage>
</organism>
<keyword evidence="2" id="KW-1185">Reference proteome</keyword>
<dbReference type="AlphaFoldDB" id="A0A5C4T5J3"/>
<evidence type="ECO:0000313" key="1">
    <source>
        <dbReference type="EMBL" id="TNJ64341.1"/>
    </source>
</evidence>
<comment type="caution">
    <text evidence="1">The sequence shown here is derived from an EMBL/GenBank/DDBJ whole genome shotgun (WGS) entry which is preliminary data.</text>
</comment>
<proteinExistence type="predicted"/>
<dbReference type="InterPro" id="IPR006530">
    <property type="entry name" value="YD"/>
</dbReference>
<accession>A0A5C4T5J3</accession>